<evidence type="ECO:0008006" key="4">
    <source>
        <dbReference type="Google" id="ProtNLM"/>
    </source>
</evidence>
<evidence type="ECO:0000256" key="1">
    <source>
        <dbReference type="SAM" id="Phobius"/>
    </source>
</evidence>
<keyword evidence="1" id="KW-1133">Transmembrane helix</keyword>
<evidence type="ECO:0000313" key="2">
    <source>
        <dbReference type="EMBL" id="QRK83381.1"/>
    </source>
</evidence>
<dbReference type="EMBL" id="CP069352">
    <property type="protein sequence ID" value="QRK83381.1"/>
    <property type="molecule type" value="Genomic_DNA"/>
</dbReference>
<name>A0ABX7GDF8_9PSED</name>
<reference evidence="2 3" key="2">
    <citation type="submission" date="2021-03" db="EMBL/GenBank/DDBJ databases">
        <title>P. granadensis CT364 genome publication.</title>
        <authorList>
            <person name="Stach J."/>
            <person name="Montero-Calasanz Md.C."/>
        </authorList>
    </citation>
    <scope>NUCLEOTIDE SEQUENCE [LARGE SCALE GENOMIC DNA]</scope>
    <source>
        <strain evidence="2 3">CT364</strain>
    </source>
</reference>
<evidence type="ECO:0000313" key="3">
    <source>
        <dbReference type="Proteomes" id="UP000663686"/>
    </source>
</evidence>
<feature type="transmembrane region" description="Helical" evidence="1">
    <location>
        <begin position="34"/>
        <end position="55"/>
    </location>
</feature>
<keyword evidence="1" id="KW-0472">Membrane</keyword>
<accession>A0ABX7GDF8</accession>
<organism evidence="2 3">
    <name type="scientific">Pseudomonas granadensis</name>
    <dbReference type="NCBI Taxonomy" id="1421430"/>
    <lineage>
        <taxon>Bacteria</taxon>
        <taxon>Pseudomonadati</taxon>
        <taxon>Pseudomonadota</taxon>
        <taxon>Gammaproteobacteria</taxon>
        <taxon>Pseudomonadales</taxon>
        <taxon>Pseudomonadaceae</taxon>
        <taxon>Pseudomonas</taxon>
    </lineage>
</organism>
<keyword evidence="1" id="KW-0812">Transmembrane</keyword>
<gene>
    <name evidence="2" type="ORF">JN757_22995</name>
</gene>
<sequence>MDFLRLLAFVAVWGLMWRWVVKNRGSWNLFFGNMVGLAGGLIVGLVVLSISLSLFPMAHEPKTQAVEETAAQTVDPAAVMPEAEPATVTVKEPAPAPALTPAPTPVPTPAPTPVTSNLPTYVASTPQNEPSPPESPLMPFYSQRMATTTISEKKLEDVVGANVVTLRRMMGTQPDADKSVLAAVMCVPFVQRAMRFPAAAMITPRAKTNSRLFKDQTYTITNTVTARNMLGDDVLYQFDCSIKQLPADAAGYSDWQLLDLKLKKADS</sequence>
<proteinExistence type="predicted"/>
<reference evidence="2 3" key="1">
    <citation type="submission" date="2021-02" db="EMBL/GenBank/DDBJ databases">
        <authorList>
            <person name="Cea Torrescassana E."/>
        </authorList>
    </citation>
    <scope>NUCLEOTIDE SEQUENCE [LARGE SCALE GENOMIC DNA]</scope>
    <source>
        <strain evidence="2 3">CT364</strain>
    </source>
</reference>
<keyword evidence="3" id="KW-1185">Reference proteome</keyword>
<dbReference type="Proteomes" id="UP000663686">
    <property type="component" value="Chromosome"/>
</dbReference>
<protein>
    <recommendedName>
        <fullName evidence="4">DUF930 domain-containing protein</fullName>
    </recommendedName>
</protein>
<dbReference type="RefSeq" id="WP_203419408.1">
    <property type="nucleotide sequence ID" value="NZ_CP069352.1"/>
</dbReference>